<evidence type="ECO:0000313" key="1">
    <source>
        <dbReference type="EMBL" id="KAH6871631.1"/>
    </source>
</evidence>
<protein>
    <submittedName>
        <fullName evidence="1">Uncharacterized protein</fullName>
    </submittedName>
</protein>
<organism evidence="1 2">
    <name type="scientific">Thelonectria olida</name>
    <dbReference type="NCBI Taxonomy" id="1576542"/>
    <lineage>
        <taxon>Eukaryota</taxon>
        <taxon>Fungi</taxon>
        <taxon>Dikarya</taxon>
        <taxon>Ascomycota</taxon>
        <taxon>Pezizomycotina</taxon>
        <taxon>Sordariomycetes</taxon>
        <taxon>Hypocreomycetidae</taxon>
        <taxon>Hypocreales</taxon>
        <taxon>Nectriaceae</taxon>
        <taxon>Thelonectria</taxon>
    </lineage>
</organism>
<gene>
    <name evidence="1" type="ORF">B0T10DRAFT_553329</name>
</gene>
<dbReference type="EMBL" id="JAGPYM010000052">
    <property type="protein sequence ID" value="KAH6871631.1"/>
    <property type="molecule type" value="Genomic_DNA"/>
</dbReference>
<reference evidence="1 2" key="1">
    <citation type="journal article" date="2021" name="Nat. Commun.">
        <title>Genetic determinants of endophytism in the Arabidopsis root mycobiome.</title>
        <authorList>
            <person name="Mesny F."/>
            <person name="Miyauchi S."/>
            <person name="Thiergart T."/>
            <person name="Pickel B."/>
            <person name="Atanasova L."/>
            <person name="Karlsson M."/>
            <person name="Huettel B."/>
            <person name="Barry K.W."/>
            <person name="Haridas S."/>
            <person name="Chen C."/>
            <person name="Bauer D."/>
            <person name="Andreopoulos W."/>
            <person name="Pangilinan J."/>
            <person name="LaButti K."/>
            <person name="Riley R."/>
            <person name="Lipzen A."/>
            <person name="Clum A."/>
            <person name="Drula E."/>
            <person name="Henrissat B."/>
            <person name="Kohler A."/>
            <person name="Grigoriev I.V."/>
            <person name="Martin F.M."/>
            <person name="Hacquard S."/>
        </authorList>
    </citation>
    <scope>NUCLEOTIDE SEQUENCE [LARGE SCALE GENOMIC DNA]</scope>
    <source>
        <strain evidence="1 2">MPI-CAGE-CH-0241</strain>
    </source>
</reference>
<keyword evidence="2" id="KW-1185">Reference proteome</keyword>
<dbReference type="PANTHER" id="PTHR42085:SF2">
    <property type="entry name" value="F-BOX DOMAIN-CONTAINING PROTEIN"/>
    <property type="match status" value="1"/>
</dbReference>
<dbReference type="AlphaFoldDB" id="A0A9P8VPP3"/>
<proteinExistence type="predicted"/>
<name>A0A9P8VPP3_9HYPO</name>
<accession>A0A9P8VPP3</accession>
<comment type="caution">
    <text evidence="1">The sequence shown here is derived from an EMBL/GenBank/DDBJ whole genome shotgun (WGS) entry which is preliminary data.</text>
</comment>
<dbReference type="Proteomes" id="UP000777438">
    <property type="component" value="Unassembled WGS sequence"/>
</dbReference>
<sequence length="331" mass="38771">MPNVDILWFLNLPPASWIGHFRFQPLQQQDSKGSSPANSSMHLLEFPIEIRLRIYSELLVQDDPVEFGADHGPCNPRLVRVGRSGLNPALLRVNRAVNREATPFLYSNNRFRFPDAYTSLNTGTDRISYNPDVPYISPFLQQIAANAGLLRHICINFPTSFAPSNRWEPVLCEEHVQVLQLIRETCPGLRTVEISCKPPDSIFSLCDVDLAADMLRALDDGGFKAMPSLEKIVVVRGEYDIDEEVMALRECLMRRMPSCKWSIELTKVPPRRWISDDDMVEFDNYEDCCRYNNEMYRREMEREEREEQRQWEEEYYRRRNDPYWKNDSDYD</sequence>
<dbReference type="InterPro" id="IPR038883">
    <property type="entry name" value="AN11006-like"/>
</dbReference>
<dbReference type="PANTHER" id="PTHR42085">
    <property type="entry name" value="F-BOX DOMAIN-CONTAINING PROTEIN"/>
    <property type="match status" value="1"/>
</dbReference>
<evidence type="ECO:0000313" key="2">
    <source>
        <dbReference type="Proteomes" id="UP000777438"/>
    </source>
</evidence>
<dbReference type="OrthoDB" id="62952at2759"/>